<dbReference type="Gene3D" id="2.130.10.10">
    <property type="entry name" value="YVTN repeat-like/Quinoprotein amine dehydrogenase"/>
    <property type="match status" value="1"/>
</dbReference>
<dbReference type="SUPFAM" id="SSF50978">
    <property type="entry name" value="WD40 repeat-like"/>
    <property type="match status" value="1"/>
</dbReference>
<dbReference type="InterPro" id="IPR036322">
    <property type="entry name" value="WD40_repeat_dom_sf"/>
</dbReference>
<protein>
    <submittedName>
        <fullName evidence="1">Uncharacterized protein</fullName>
    </submittedName>
</protein>
<dbReference type="InterPro" id="IPR015943">
    <property type="entry name" value="WD40/YVTN_repeat-like_dom_sf"/>
</dbReference>
<reference evidence="1" key="1">
    <citation type="submission" date="2023-11" db="EMBL/GenBank/DDBJ databases">
        <authorList>
            <person name="De Vega J J."/>
            <person name="De Vega J J."/>
        </authorList>
    </citation>
    <scope>NUCLEOTIDE SEQUENCE</scope>
</reference>
<keyword evidence="2" id="KW-1185">Reference proteome</keyword>
<dbReference type="SMART" id="SM00320">
    <property type="entry name" value="WD40"/>
    <property type="match status" value="3"/>
</dbReference>
<dbReference type="EMBL" id="CAVNYO010000187">
    <property type="protein sequence ID" value="CAK5272844.1"/>
    <property type="molecule type" value="Genomic_DNA"/>
</dbReference>
<dbReference type="AlphaFoldDB" id="A0AAD2K122"/>
<comment type="caution">
    <text evidence="1">The sequence shown here is derived from an EMBL/GenBank/DDBJ whole genome shotgun (WGS) entry which is preliminary data.</text>
</comment>
<evidence type="ECO:0000313" key="1">
    <source>
        <dbReference type="EMBL" id="CAK5272844.1"/>
    </source>
</evidence>
<proteinExistence type="predicted"/>
<name>A0AAD2K122_9AGAR</name>
<evidence type="ECO:0000313" key="2">
    <source>
        <dbReference type="Proteomes" id="UP001295794"/>
    </source>
</evidence>
<accession>A0AAD2K122</accession>
<dbReference type="Proteomes" id="UP001295794">
    <property type="component" value="Unassembled WGS sequence"/>
</dbReference>
<dbReference type="InterPro" id="IPR001680">
    <property type="entry name" value="WD40_rpt"/>
</dbReference>
<sequence length="895" mass="98285">MRAKSDYCLQCKLSGETGAILALEARDDGKYLASGGLNANGPKVWDLKDMRQVEVVTVASDLRGATTKLQWIKREDDICEALIYGTQNGFLVCCRLDNPGNAEPRFQEIWNRQMNAPCEVTGLAFDSATNRLAASHRGGTLQVFTLNSAMAENEVFSVVIRHCVPAALAFGAMSGNERELLVFGLYCGLVYTVRGMNVCSSDAAWNLGCCISNVDIDQTNGILCVSDPSSGVHLYRLTGRELVKSFLIPVNKTQQIRQVALLDSNRAVVSGSDHGVVYVYNHRDNLLTKLQVDPNAYQGLQTADVAGVPTIFTAKSAEVSGKSDIFVYRKTLITPNFMARLGSSLKWLGWLMIIMAAVAFGYEKITFAVGRVYSSDVCHRQMPASSHYTCERCPLANFCNHRVPKLQRISHQLEISKSQNPSGTQTGRVVTLGIKTAGPIAPIHEDDVLIHVSDEEALSAEATADASTLEMERLASLLTGLVILDEGKESHREMQSKLFSSRDDFQSSISEVPIEFMPISLKQVLGSVEAVLQAPTLPLRPATMKSQEENITLLQEMLKRIRAAHAELDLQRAFNASPATVDVLVNTVHSAGLLVIEAGRLLSSLKPSDKTRPPKRLRVRTRADEKIATLSESLQAEATTLNSLIDIIGPLLPPPTHVVEHNSDHHFENPIAKYDVITQLSILLALICHVIIGISSNPVNLILAFVNAIIQALMALCARDGRAKPVQEYVLKQLPTSLDSALRRFKIDPTTTIYATCPSCHYTHAPLEDRVNGVASYPEICQGYVYPRQGARHACRTQILERHQGKLRPIRPYVFTSVIDYIAATLSDTGIERMCKKACDDALAAVRAALSKNPEASVTEERVNAVFEAVFMRSFEGPVPSKLFIEREGCLRLAF</sequence>
<gene>
    <name evidence="1" type="ORF">MYCIT1_LOCUS18779</name>
</gene>
<organism evidence="1 2">
    <name type="scientific">Mycena citricolor</name>
    <dbReference type="NCBI Taxonomy" id="2018698"/>
    <lineage>
        <taxon>Eukaryota</taxon>
        <taxon>Fungi</taxon>
        <taxon>Dikarya</taxon>
        <taxon>Basidiomycota</taxon>
        <taxon>Agaricomycotina</taxon>
        <taxon>Agaricomycetes</taxon>
        <taxon>Agaricomycetidae</taxon>
        <taxon>Agaricales</taxon>
        <taxon>Marasmiineae</taxon>
        <taxon>Mycenaceae</taxon>
        <taxon>Mycena</taxon>
    </lineage>
</organism>